<evidence type="ECO:0000256" key="8">
    <source>
        <dbReference type="SAM" id="MobiDB-lite"/>
    </source>
</evidence>
<keyword evidence="5" id="KW-0342">GTP-binding</keyword>
<keyword evidence="6" id="KW-0472">Membrane</keyword>
<dbReference type="Pfam" id="PF00448">
    <property type="entry name" value="SRP54"/>
    <property type="match status" value="1"/>
</dbReference>
<protein>
    <recommendedName>
        <fullName evidence="9">SRP54-type proteins GTP-binding domain-containing protein</fullName>
    </recommendedName>
</protein>
<dbReference type="Proteomes" id="UP001491310">
    <property type="component" value="Unassembled WGS sequence"/>
</dbReference>
<feature type="region of interest" description="Disordered" evidence="8">
    <location>
        <begin position="282"/>
        <end position="320"/>
    </location>
</feature>
<reference evidence="10 11" key="1">
    <citation type="journal article" date="2024" name="Nat. Commun.">
        <title>Phylogenomics reveals the evolutionary origins of lichenization in chlorophyte algae.</title>
        <authorList>
            <person name="Puginier C."/>
            <person name="Libourel C."/>
            <person name="Otte J."/>
            <person name="Skaloud P."/>
            <person name="Haon M."/>
            <person name="Grisel S."/>
            <person name="Petersen M."/>
            <person name="Berrin J.G."/>
            <person name="Delaux P.M."/>
            <person name="Dal Grande F."/>
            <person name="Keller J."/>
        </authorList>
    </citation>
    <scope>NUCLEOTIDE SEQUENCE [LARGE SCALE GENOMIC DNA]</scope>
    <source>
        <strain evidence="10 11">SAG 216-7</strain>
    </source>
</reference>
<evidence type="ECO:0000256" key="6">
    <source>
        <dbReference type="ARBA" id="ARBA00023136"/>
    </source>
</evidence>
<comment type="subcellular location">
    <subcellularLocation>
        <location evidence="1">Endoplasmic reticulum membrane</location>
        <topology evidence="1">Peripheral membrane protein</topology>
        <orientation evidence="1">Cytoplasmic side</orientation>
    </subcellularLocation>
</comment>
<accession>A0ABR2YHY2</accession>
<dbReference type="InterPro" id="IPR036225">
    <property type="entry name" value="SRP/SRP_N"/>
</dbReference>
<name>A0ABR2YHY2_9CHLO</name>
<proteinExistence type="inferred from homology"/>
<dbReference type="PANTHER" id="PTHR43134:SF1">
    <property type="entry name" value="SIGNAL RECOGNITION PARTICLE RECEPTOR SUBUNIT ALPHA"/>
    <property type="match status" value="1"/>
</dbReference>
<dbReference type="PANTHER" id="PTHR43134">
    <property type="entry name" value="SIGNAL RECOGNITION PARTICLE RECEPTOR SUBUNIT ALPHA"/>
    <property type="match status" value="1"/>
</dbReference>
<dbReference type="CDD" id="cd14826">
    <property type="entry name" value="SR_alpha_SRX"/>
    <property type="match status" value="1"/>
</dbReference>
<dbReference type="Pfam" id="PF02881">
    <property type="entry name" value="SRP54_N"/>
    <property type="match status" value="1"/>
</dbReference>
<dbReference type="InterPro" id="IPR011012">
    <property type="entry name" value="Longin-like_dom_sf"/>
</dbReference>
<evidence type="ECO:0000313" key="10">
    <source>
        <dbReference type="EMBL" id="KAK9905792.1"/>
    </source>
</evidence>
<evidence type="ECO:0000259" key="9">
    <source>
        <dbReference type="PROSITE" id="PS00300"/>
    </source>
</evidence>
<dbReference type="EMBL" id="JALJOT010000011">
    <property type="protein sequence ID" value="KAK9905792.1"/>
    <property type="molecule type" value="Genomic_DNA"/>
</dbReference>
<keyword evidence="7" id="KW-0675">Receptor</keyword>
<evidence type="ECO:0000256" key="2">
    <source>
        <dbReference type="ARBA" id="ARBA00008531"/>
    </source>
</evidence>
<dbReference type="InterPro" id="IPR013822">
    <property type="entry name" value="Signal_recog_particl_SRP54_hlx"/>
</dbReference>
<evidence type="ECO:0000256" key="1">
    <source>
        <dbReference type="ARBA" id="ARBA00004397"/>
    </source>
</evidence>
<dbReference type="InterPro" id="IPR042101">
    <property type="entry name" value="SRP54_N_sf"/>
</dbReference>
<dbReference type="PROSITE" id="PS00300">
    <property type="entry name" value="SRP54"/>
    <property type="match status" value="1"/>
</dbReference>
<gene>
    <name evidence="10" type="ORF">WJX75_006350</name>
</gene>
<evidence type="ECO:0000256" key="4">
    <source>
        <dbReference type="ARBA" id="ARBA00022824"/>
    </source>
</evidence>
<dbReference type="InterPro" id="IPR007222">
    <property type="entry name" value="Sig_recog_particle_rcpt_asu_N"/>
</dbReference>
<keyword evidence="3" id="KW-0547">Nucleotide-binding</keyword>
<feature type="compositionally biased region" description="Acidic residues" evidence="8">
    <location>
        <begin position="288"/>
        <end position="308"/>
    </location>
</feature>
<feature type="compositionally biased region" description="Basic and acidic residues" evidence="8">
    <location>
        <begin position="223"/>
        <end position="236"/>
    </location>
</feature>
<dbReference type="SUPFAM" id="SSF47364">
    <property type="entry name" value="Domain of the SRP/SRP receptor G-proteins"/>
    <property type="match status" value="1"/>
</dbReference>
<feature type="compositionally biased region" description="Basic and acidic residues" evidence="8">
    <location>
        <begin position="244"/>
        <end position="263"/>
    </location>
</feature>
<dbReference type="Gene3D" id="1.20.120.140">
    <property type="entry name" value="Signal recognition particle SRP54, nucleotide-binding domain"/>
    <property type="match status" value="1"/>
</dbReference>
<feature type="domain" description="SRP54-type proteins GTP-binding" evidence="9">
    <location>
        <begin position="607"/>
        <end position="620"/>
    </location>
</feature>
<dbReference type="SUPFAM" id="SSF52540">
    <property type="entry name" value="P-loop containing nucleoside triphosphate hydrolases"/>
    <property type="match status" value="1"/>
</dbReference>
<organism evidence="10 11">
    <name type="scientific">Coccomyxa subellipsoidea</name>
    <dbReference type="NCBI Taxonomy" id="248742"/>
    <lineage>
        <taxon>Eukaryota</taxon>
        <taxon>Viridiplantae</taxon>
        <taxon>Chlorophyta</taxon>
        <taxon>core chlorophytes</taxon>
        <taxon>Trebouxiophyceae</taxon>
        <taxon>Trebouxiophyceae incertae sedis</taxon>
        <taxon>Coccomyxaceae</taxon>
        <taxon>Coccomyxa</taxon>
    </lineage>
</organism>
<dbReference type="Gene3D" id="3.40.50.300">
    <property type="entry name" value="P-loop containing nucleotide triphosphate hydrolases"/>
    <property type="match status" value="1"/>
</dbReference>
<evidence type="ECO:0000256" key="5">
    <source>
        <dbReference type="ARBA" id="ARBA00023134"/>
    </source>
</evidence>
<evidence type="ECO:0000313" key="11">
    <source>
        <dbReference type="Proteomes" id="UP001491310"/>
    </source>
</evidence>
<dbReference type="SMART" id="SM00382">
    <property type="entry name" value="AAA"/>
    <property type="match status" value="1"/>
</dbReference>
<dbReference type="InterPro" id="IPR003593">
    <property type="entry name" value="AAA+_ATPase"/>
</dbReference>
<keyword evidence="4" id="KW-0256">Endoplasmic reticulum</keyword>
<sequence length="634" mass="67966">MLDYVCIFTKGGALLWTWSLMSGNALRGNPVDALIRNWLLEERSGESSFSYTPPNGAAYSLKWTLHNGLGLVFVAVYQRALKLLYVEELLERMKAEFPQHYQPKCYDYPAFTDSFEKARAELEAAADASKRGVQPKAALSRKGADKALAGGDQIGSKKGGDSDADGAAVPVSAVANGSLTPGTTDKDSSGDDGDDEAGAFDVSTIKGKLAKRAAAGGKRGKKAAVEEKKKKDEPKKPKQKAARKWGDEAKEDVVLDYSERPNADSDGGAAQPEVAAMADLSLKSRIDDDADDAEDDSDDEKEEEDEAAEAGGAKDNKAKGGSSLLGSFVRNITTSVVGTAALTRDDIAPALQGLKRKLMERNVAEGIAEKVVESVAANLEGQRLSSFTRVSSAVRAAVESALHRILTPRRSIDILRDIALAKARGKPYTIVFVGVNGVGKSTNLAKIAYWLLQNNVSVMIAACDTFRSGAVEQLKTHCARLGVPLYERGYEKDPAKVAFEAQRAAERSHKDVLLVDTAGRMQDNEPLMRALSNLITVNSPDLVLFVGEALVGNDAVDQLTKFNQRLSDLATDAATAHTIDGILLTKFDTIDDKVGAALSMVYTSGAPIMFVGCGQTYVDLKRLNVKSVVRSLLK</sequence>
<dbReference type="CDD" id="cd17876">
    <property type="entry name" value="SRalpha_C"/>
    <property type="match status" value="1"/>
</dbReference>
<dbReference type="Pfam" id="PF04086">
    <property type="entry name" value="SRP-alpha_N"/>
    <property type="match status" value="1"/>
</dbReference>
<evidence type="ECO:0000256" key="3">
    <source>
        <dbReference type="ARBA" id="ARBA00022741"/>
    </source>
</evidence>
<dbReference type="InterPro" id="IPR027417">
    <property type="entry name" value="P-loop_NTPase"/>
</dbReference>
<keyword evidence="11" id="KW-1185">Reference proteome</keyword>
<feature type="compositionally biased region" description="Low complexity" evidence="8">
    <location>
        <begin position="165"/>
        <end position="175"/>
    </location>
</feature>
<dbReference type="Gene3D" id="3.30.450.60">
    <property type="match status" value="1"/>
</dbReference>
<dbReference type="SMART" id="SM00962">
    <property type="entry name" value="SRP54"/>
    <property type="match status" value="1"/>
</dbReference>
<evidence type="ECO:0000256" key="7">
    <source>
        <dbReference type="ARBA" id="ARBA00023170"/>
    </source>
</evidence>
<dbReference type="SUPFAM" id="SSF64356">
    <property type="entry name" value="SNARE-like"/>
    <property type="match status" value="1"/>
</dbReference>
<comment type="caution">
    <text evidence="10">The sequence shown here is derived from an EMBL/GenBank/DDBJ whole genome shotgun (WGS) entry which is preliminary data.</text>
</comment>
<comment type="similarity">
    <text evidence="2">Belongs to the GTP-binding SRP family.</text>
</comment>
<dbReference type="InterPro" id="IPR000897">
    <property type="entry name" value="SRP54_GTPase_dom"/>
</dbReference>
<feature type="region of interest" description="Disordered" evidence="8">
    <location>
        <begin position="126"/>
        <end position="270"/>
    </location>
</feature>